<accession>A0A1G9NPU6</accession>
<gene>
    <name evidence="2" type="ORF">SAMN05216400_1854</name>
</gene>
<organism evidence="2 3">
    <name type="scientific">Streptococcus equinus</name>
    <name type="common">Streptococcus bovis</name>
    <dbReference type="NCBI Taxonomy" id="1335"/>
    <lineage>
        <taxon>Bacteria</taxon>
        <taxon>Bacillati</taxon>
        <taxon>Bacillota</taxon>
        <taxon>Bacilli</taxon>
        <taxon>Lactobacillales</taxon>
        <taxon>Streptococcaceae</taxon>
        <taxon>Streptococcus</taxon>
    </lineage>
</organism>
<dbReference type="EMBL" id="FNGX01000007">
    <property type="protein sequence ID" value="SDL88384.1"/>
    <property type="molecule type" value="Genomic_DNA"/>
</dbReference>
<reference evidence="2 3" key="1">
    <citation type="submission" date="2016-10" db="EMBL/GenBank/DDBJ databases">
        <authorList>
            <person name="de Groot N.N."/>
        </authorList>
    </citation>
    <scope>NUCLEOTIDE SEQUENCE [LARGE SCALE GENOMIC DNA]</scope>
    <source>
        <strain evidence="2 3">Sb09</strain>
    </source>
</reference>
<dbReference type="AlphaFoldDB" id="A0A1G9NPU6"/>
<dbReference type="Proteomes" id="UP000183162">
    <property type="component" value="Unassembled WGS sequence"/>
</dbReference>
<feature type="transmembrane region" description="Helical" evidence="1">
    <location>
        <begin position="5"/>
        <end position="22"/>
    </location>
</feature>
<protein>
    <submittedName>
        <fullName evidence="2">Uncharacterized protein</fullName>
    </submittedName>
</protein>
<proteinExistence type="predicted"/>
<feature type="transmembrane region" description="Helical" evidence="1">
    <location>
        <begin position="28"/>
        <end position="48"/>
    </location>
</feature>
<sequence>MMQKLFVAILIELLVYVALYFIDRSHRQMYRMLAVVTFLVTLIVCFSAL</sequence>
<keyword evidence="1" id="KW-0812">Transmembrane</keyword>
<evidence type="ECO:0000313" key="2">
    <source>
        <dbReference type="EMBL" id="SDL88384.1"/>
    </source>
</evidence>
<keyword evidence="1" id="KW-0472">Membrane</keyword>
<keyword evidence="1" id="KW-1133">Transmembrane helix</keyword>
<evidence type="ECO:0000256" key="1">
    <source>
        <dbReference type="SAM" id="Phobius"/>
    </source>
</evidence>
<name>A0A1G9NPU6_STREI</name>
<evidence type="ECO:0000313" key="3">
    <source>
        <dbReference type="Proteomes" id="UP000183162"/>
    </source>
</evidence>